<dbReference type="Pfam" id="PF00990">
    <property type="entry name" value="GGDEF"/>
    <property type="match status" value="1"/>
</dbReference>
<name>A0A4R2MFV3_RUBGE</name>
<evidence type="ECO:0000259" key="5">
    <source>
        <dbReference type="PROSITE" id="PS50887"/>
    </source>
</evidence>
<dbReference type="OrthoDB" id="9813903at2"/>
<evidence type="ECO:0000313" key="6">
    <source>
        <dbReference type="EMBL" id="TCP01606.1"/>
    </source>
</evidence>
<dbReference type="EMBL" id="SLXD01000009">
    <property type="protein sequence ID" value="TCP01606.1"/>
    <property type="molecule type" value="Genomic_DNA"/>
</dbReference>
<feature type="domain" description="GGDEF" evidence="5">
    <location>
        <begin position="417"/>
        <end position="547"/>
    </location>
</feature>
<dbReference type="SMART" id="SM00267">
    <property type="entry name" value="GGDEF"/>
    <property type="match status" value="1"/>
</dbReference>
<evidence type="ECO:0000313" key="7">
    <source>
        <dbReference type="Proteomes" id="UP000295106"/>
    </source>
</evidence>
<dbReference type="InterPro" id="IPR000160">
    <property type="entry name" value="GGDEF_dom"/>
</dbReference>
<dbReference type="GeneID" id="99685869"/>
<evidence type="ECO:0000256" key="4">
    <source>
        <dbReference type="SAM" id="MobiDB-lite"/>
    </source>
</evidence>
<sequence>MNPPTPAQIAKGALRRLAMAKLEPTPEHYARAYAEEAGVPVPAPLDTKAQGQAWAALIEKLVKGVERGGRQWTTARKKESLQRVLDGSRGDLQRLLQRLQALASAWDGDRRFEDPEAPPGSTEDSPPVEMPPTAPAPLDELPAVAAEAEPWRPVVASLEGSLRAGLPPEEPRATEIADRLATLADTIAAEGLSAERVAEVDELCRRARRLFAHRHHLVEQLGTLCRELGRGLVEVAEDDSWARGQCESLEQRLADGVTARSVRAATELLAETRVRQQRVRDERNAARDALKSLIHRMLAEVGALGEHTGRFHESVGRHAEAVASAESLESLAGVVREIVDESRAVQELVGAAQRRMEDEHAKANELETRVRELEGELRRLSDEVSTDALTQVANRRGLAQAFDAERARVDRAGPEAPPLAIGLIDIDNFKKLNDTLGHAAGDLALKSLAAAVRERLRPVDHLARFGGEEFVVLLPATPLAEAQLALTRLQRGLTEALFLHEQREVFVTFSAGVTAWRPGEALEAALERADEALYEAKRSGKNRTCTA</sequence>
<evidence type="ECO:0000256" key="2">
    <source>
        <dbReference type="ARBA" id="ARBA00034247"/>
    </source>
</evidence>
<feature type="coiled-coil region" evidence="3">
    <location>
        <begin position="349"/>
        <end position="383"/>
    </location>
</feature>
<dbReference type="PROSITE" id="PS50887">
    <property type="entry name" value="GGDEF"/>
    <property type="match status" value="1"/>
</dbReference>
<evidence type="ECO:0000256" key="1">
    <source>
        <dbReference type="ARBA" id="ARBA00012528"/>
    </source>
</evidence>
<dbReference type="EC" id="2.7.7.65" evidence="1"/>
<protein>
    <recommendedName>
        <fullName evidence="1">diguanylate cyclase</fullName>
        <ecNumber evidence="1">2.7.7.65</ecNumber>
    </recommendedName>
</protein>
<dbReference type="AlphaFoldDB" id="A0A4R2MFV3"/>
<reference evidence="6 7" key="1">
    <citation type="submission" date="2019-03" db="EMBL/GenBank/DDBJ databases">
        <title>Genomic Encyclopedia of Type Strains, Phase IV (KMG-IV): sequencing the most valuable type-strain genomes for metagenomic binning, comparative biology and taxonomic classification.</title>
        <authorList>
            <person name="Goeker M."/>
        </authorList>
    </citation>
    <scope>NUCLEOTIDE SEQUENCE [LARGE SCALE GENOMIC DNA]</scope>
    <source>
        <strain evidence="6 7">DSM 1709</strain>
    </source>
</reference>
<feature type="region of interest" description="Disordered" evidence="4">
    <location>
        <begin position="106"/>
        <end position="138"/>
    </location>
</feature>
<dbReference type="RefSeq" id="WP_132648190.1">
    <property type="nucleotide sequence ID" value="NZ_CP181386.1"/>
</dbReference>
<accession>A0A4R2MFV3</accession>
<dbReference type="Proteomes" id="UP000295106">
    <property type="component" value="Unassembled WGS sequence"/>
</dbReference>
<dbReference type="NCBIfam" id="TIGR00254">
    <property type="entry name" value="GGDEF"/>
    <property type="match status" value="1"/>
</dbReference>
<gene>
    <name evidence="6" type="ORF">EV684_109245</name>
</gene>
<dbReference type="InterPro" id="IPR043128">
    <property type="entry name" value="Rev_trsase/Diguanyl_cyclase"/>
</dbReference>
<dbReference type="Gene3D" id="3.30.70.270">
    <property type="match status" value="1"/>
</dbReference>
<dbReference type="SUPFAM" id="SSF55073">
    <property type="entry name" value="Nucleotide cyclase"/>
    <property type="match status" value="1"/>
</dbReference>
<dbReference type="InterPro" id="IPR029787">
    <property type="entry name" value="Nucleotide_cyclase"/>
</dbReference>
<keyword evidence="3" id="KW-0175">Coiled coil</keyword>
<comment type="caution">
    <text evidence="6">The sequence shown here is derived from an EMBL/GenBank/DDBJ whole genome shotgun (WGS) entry which is preliminary data.</text>
</comment>
<dbReference type="CDD" id="cd01949">
    <property type="entry name" value="GGDEF"/>
    <property type="match status" value="1"/>
</dbReference>
<comment type="catalytic activity">
    <reaction evidence="2">
        <text>2 GTP = 3',3'-c-di-GMP + 2 diphosphate</text>
        <dbReference type="Rhea" id="RHEA:24898"/>
        <dbReference type="ChEBI" id="CHEBI:33019"/>
        <dbReference type="ChEBI" id="CHEBI:37565"/>
        <dbReference type="ChEBI" id="CHEBI:58805"/>
        <dbReference type="EC" id="2.7.7.65"/>
    </reaction>
</comment>
<dbReference type="InterPro" id="IPR050469">
    <property type="entry name" value="Diguanylate_Cyclase"/>
</dbReference>
<evidence type="ECO:0000256" key="3">
    <source>
        <dbReference type="SAM" id="Coils"/>
    </source>
</evidence>
<dbReference type="PANTHER" id="PTHR45138">
    <property type="entry name" value="REGULATORY COMPONENTS OF SENSORY TRANSDUCTION SYSTEM"/>
    <property type="match status" value="1"/>
</dbReference>
<proteinExistence type="predicted"/>
<dbReference type="PANTHER" id="PTHR45138:SF9">
    <property type="entry name" value="DIGUANYLATE CYCLASE DGCM-RELATED"/>
    <property type="match status" value="1"/>
</dbReference>
<dbReference type="GO" id="GO:0052621">
    <property type="term" value="F:diguanylate cyclase activity"/>
    <property type="evidence" value="ECO:0007669"/>
    <property type="project" value="UniProtKB-EC"/>
</dbReference>
<dbReference type="FunFam" id="3.30.70.270:FF:000001">
    <property type="entry name" value="Diguanylate cyclase domain protein"/>
    <property type="match status" value="1"/>
</dbReference>
<organism evidence="6 7">
    <name type="scientific">Rubrivivax gelatinosus</name>
    <name type="common">Rhodocyclus gelatinosus</name>
    <name type="synonym">Rhodopseudomonas gelatinosa</name>
    <dbReference type="NCBI Taxonomy" id="28068"/>
    <lineage>
        <taxon>Bacteria</taxon>
        <taxon>Pseudomonadati</taxon>
        <taxon>Pseudomonadota</taxon>
        <taxon>Betaproteobacteria</taxon>
        <taxon>Burkholderiales</taxon>
        <taxon>Sphaerotilaceae</taxon>
        <taxon>Rubrivivax</taxon>
    </lineage>
</organism>